<dbReference type="Proteomes" id="UP001055439">
    <property type="component" value="Chromosome 8"/>
</dbReference>
<dbReference type="EMBL" id="CP097510">
    <property type="protein sequence ID" value="URE24021.1"/>
    <property type="molecule type" value="Genomic_DNA"/>
</dbReference>
<reference evidence="2" key="1">
    <citation type="submission" date="2022-05" db="EMBL/GenBank/DDBJ databases">
        <title>The Musa troglodytarum L. genome provides insights into the mechanism of non-climacteric behaviour and enrichment of carotenoids.</title>
        <authorList>
            <person name="Wang J."/>
        </authorList>
    </citation>
    <scope>NUCLEOTIDE SEQUENCE</scope>
    <source>
        <tissue evidence="2">Leaf</tissue>
    </source>
</reference>
<dbReference type="PANTHER" id="PTHR36901">
    <property type="entry name" value="F-BOX DOMAIN CONTAINING PROTEIN, EXPRESSED-RELATED"/>
    <property type="match status" value="1"/>
</dbReference>
<name>A0A9E7KNS0_9LILI</name>
<evidence type="ECO:0000313" key="2">
    <source>
        <dbReference type="EMBL" id="URE24021.1"/>
    </source>
</evidence>
<keyword evidence="3" id="KW-1185">Reference proteome</keyword>
<dbReference type="InterPro" id="IPR005174">
    <property type="entry name" value="KIB1-4_b-propeller"/>
</dbReference>
<evidence type="ECO:0000313" key="3">
    <source>
        <dbReference type="Proteomes" id="UP001055439"/>
    </source>
</evidence>
<organism evidence="2 3">
    <name type="scientific">Musa troglodytarum</name>
    <name type="common">fe'i banana</name>
    <dbReference type="NCBI Taxonomy" id="320322"/>
    <lineage>
        <taxon>Eukaryota</taxon>
        <taxon>Viridiplantae</taxon>
        <taxon>Streptophyta</taxon>
        <taxon>Embryophyta</taxon>
        <taxon>Tracheophyta</taxon>
        <taxon>Spermatophyta</taxon>
        <taxon>Magnoliopsida</taxon>
        <taxon>Liliopsida</taxon>
        <taxon>Zingiberales</taxon>
        <taxon>Musaceae</taxon>
        <taxon>Musa</taxon>
    </lineage>
</organism>
<dbReference type="OrthoDB" id="683580at2759"/>
<dbReference type="Pfam" id="PF03478">
    <property type="entry name" value="Beta-prop_KIB1-4"/>
    <property type="match status" value="1"/>
</dbReference>
<proteinExistence type="predicted"/>
<sequence length="184" mass="20823">MGDYRTLEASKPTDIYFHGGRLYVLTQSWEVIVHEFDPDPVMLLTIRLPLGEEYDCWYDGQLAELNGDVLIVAYGLHPRQEYDIKVFKLPEMADGPVVQVNSLGGSTLFISQFSEAVSVKRSAFGADCIYGFAKCFMETMMAYSMKDEGMFELAGIDLGHQMFAWFTPTLLKMEPSNLEENSMI</sequence>
<protein>
    <recommendedName>
        <fullName evidence="1">KIB1-4 beta-propeller domain-containing protein</fullName>
    </recommendedName>
</protein>
<accession>A0A9E7KNS0</accession>
<dbReference type="PANTHER" id="PTHR36901:SF1">
    <property type="entry name" value="F-BOX DOMAIN CONTAINING PROTEIN, EXPRESSED"/>
    <property type="match status" value="1"/>
</dbReference>
<dbReference type="AlphaFoldDB" id="A0A9E7KNS0"/>
<evidence type="ECO:0000259" key="1">
    <source>
        <dbReference type="Pfam" id="PF03478"/>
    </source>
</evidence>
<feature type="domain" description="KIB1-4 beta-propeller" evidence="1">
    <location>
        <begin position="10"/>
        <end position="131"/>
    </location>
</feature>
<gene>
    <name evidence="2" type="ORF">MUK42_03367</name>
</gene>